<dbReference type="AlphaFoldDB" id="A0A3P7NY94"/>
<dbReference type="Pfam" id="PF10300">
    <property type="entry name" value="Iml2-TPR_39"/>
    <property type="match status" value="1"/>
</dbReference>
<name>A0A3P7NY94_DIBLA</name>
<sequence>MKYAERLACESKWSQATYRYLKAALLLQFMDEEAQAGCDISDATFASLHERRLSPVSLSGYVQNKEVPKEREVTNDADGGTMSLHVEKLLE</sequence>
<accession>A0A3P7NY94</accession>
<evidence type="ECO:0000313" key="2">
    <source>
        <dbReference type="Proteomes" id="UP000281553"/>
    </source>
</evidence>
<dbReference type="EMBL" id="UYRU01055736">
    <property type="protein sequence ID" value="VDN13162.1"/>
    <property type="molecule type" value="Genomic_DNA"/>
</dbReference>
<evidence type="ECO:0000313" key="1">
    <source>
        <dbReference type="EMBL" id="VDN13162.1"/>
    </source>
</evidence>
<dbReference type="Proteomes" id="UP000281553">
    <property type="component" value="Unassembled WGS sequence"/>
</dbReference>
<protein>
    <submittedName>
        <fullName evidence="1">Uncharacterized protein</fullName>
    </submittedName>
</protein>
<dbReference type="InterPro" id="IPR019412">
    <property type="entry name" value="IML2/TPR_39"/>
</dbReference>
<reference evidence="1 2" key="1">
    <citation type="submission" date="2018-11" db="EMBL/GenBank/DDBJ databases">
        <authorList>
            <consortium name="Pathogen Informatics"/>
        </authorList>
    </citation>
    <scope>NUCLEOTIDE SEQUENCE [LARGE SCALE GENOMIC DNA]</scope>
</reference>
<proteinExistence type="predicted"/>
<gene>
    <name evidence="1" type="ORF">DILT_LOCUS8993</name>
</gene>
<keyword evidence="2" id="KW-1185">Reference proteome</keyword>
<organism evidence="1 2">
    <name type="scientific">Dibothriocephalus latus</name>
    <name type="common">Fish tapeworm</name>
    <name type="synonym">Diphyllobothrium latum</name>
    <dbReference type="NCBI Taxonomy" id="60516"/>
    <lineage>
        <taxon>Eukaryota</taxon>
        <taxon>Metazoa</taxon>
        <taxon>Spiralia</taxon>
        <taxon>Lophotrochozoa</taxon>
        <taxon>Platyhelminthes</taxon>
        <taxon>Cestoda</taxon>
        <taxon>Eucestoda</taxon>
        <taxon>Diphyllobothriidea</taxon>
        <taxon>Diphyllobothriidae</taxon>
        <taxon>Dibothriocephalus</taxon>
    </lineage>
</organism>